<dbReference type="InterPro" id="IPR011055">
    <property type="entry name" value="Dup_hybrid_motif"/>
</dbReference>
<keyword evidence="4" id="KW-1015">Disulfide bond</keyword>
<evidence type="ECO:0000256" key="6">
    <source>
        <dbReference type="SAM" id="SignalP"/>
    </source>
</evidence>
<keyword evidence="1" id="KW-0479">Metal-binding</keyword>
<comment type="similarity">
    <text evidence="5">Belongs to the LECT2/MIM-1 family.</text>
</comment>
<keyword evidence="3" id="KW-0862">Zinc</keyword>
<proteinExistence type="inferred from homology"/>
<dbReference type="GeneID" id="102565240"/>
<evidence type="ECO:0000256" key="4">
    <source>
        <dbReference type="ARBA" id="ARBA00023157"/>
    </source>
</evidence>
<dbReference type="OrthoDB" id="5911921at2759"/>
<comment type="caution">
    <text evidence="7">The sequence shown here is derived from an EMBL/GenBank/DDBJ whole genome shotgun (WGS) entry which is preliminary data.</text>
</comment>
<dbReference type="PANTHER" id="PTHR11329:SF0">
    <property type="entry name" value="LEUKOCYTE CELL-DERIVED CHEMOTAXIN-2"/>
    <property type="match status" value="1"/>
</dbReference>
<dbReference type="EMBL" id="AKHW03006437">
    <property type="protein sequence ID" value="KYO20315.1"/>
    <property type="molecule type" value="Genomic_DNA"/>
</dbReference>
<dbReference type="eggNOG" id="ENOG502S16D">
    <property type="taxonomic scope" value="Eukaryota"/>
</dbReference>
<evidence type="ECO:0000313" key="7">
    <source>
        <dbReference type="EMBL" id="KYO20315.1"/>
    </source>
</evidence>
<dbReference type="InterPro" id="IPR008663">
    <property type="entry name" value="LECT2"/>
</dbReference>
<evidence type="ECO:0000256" key="1">
    <source>
        <dbReference type="ARBA" id="ARBA00022723"/>
    </source>
</evidence>
<evidence type="ECO:0000256" key="3">
    <source>
        <dbReference type="ARBA" id="ARBA00022833"/>
    </source>
</evidence>
<protein>
    <submittedName>
        <fullName evidence="7">Leukocyte cell-derived chemotaxin-2</fullName>
    </submittedName>
</protein>
<accession>A0A151M735</accession>
<reference evidence="7 8" key="1">
    <citation type="journal article" date="2012" name="Genome Biol.">
        <title>Sequencing three crocodilian genomes to illuminate the evolution of archosaurs and amniotes.</title>
        <authorList>
            <person name="St John J.A."/>
            <person name="Braun E.L."/>
            <person name="Isberg S.R."/>
            <person name="Miles L.G."/>
            <person name="Chong A.Y."/>
            <person name="Gongora J."/>
            <person name="Dalzell P."/>
            <person name="Moran C."/>
            <person name="Bed'hom B."/>
            <person name="Abzhanov A."/>
            <person name="Burgess S.C."/>
            <person name="Cooksey A.M."/>
            <person name="Castoe T.A."/>
            <person name="Crawford N.G."/>
            <person name="Densmore L.D."/>
            <person name="Drew J.C."/>
            <person name="Edwards S.V."/>
            <person name="Faircloth B.C."/>
            <person name="Fujita M.K."/>
            <person name="Greenwold M.J."/>
            <person name="Hoffmann F.G."/>
            <person name="Howard J.M."/>
            <person name="Iguchi T."/>
            <person name="Janes D.E."/>
            <person name="Khan S.Y."/>
            <person name="Kohno S."/>
            <person name="de Koning A.J."/>
            <person name="Lance S.L."/>
            <person name="McCarthy F.M."/>
            <person name="McCormack J.E."/>
            <person name="Merchant M.E."/>
            <person name="Peterson D.G."/>
            <person name="Pollock D.D."/>
            <person name="Pourmand N."/>
            <person name="Raney B.J."/>
            <person name="Roessler K.A."/>
            <person name="Sanford J.R."/>
            <person name="Sawyer R.H."/>
            <person name="Schmidt C.J."/>
            <person name="Triplett E.W."/>
            <person name="Tuberville T.D."/>
            <person name="Venegas-Anaya M."/>
            <person name="Howard J.T."/>
            <person name="Jarvis E.D."/>
            <person name="Guillette L.J.Jr."/>
            <person name="Glenn T.C."/>
            <person name="Green R.E."/>
            <person name="Ray D.A."/>
        </authorList>
    </citation>
    <scope>NUCLEOTIDE SEQUENCE [LARGE SCALE GENOMIC DNA]</scope>
    <source>
        <strain evidence="7">KSC_2009_1</strain>
    </source>
</reference>
<evidence type="ECO:0000313" key="8">
    <source>
        <dbReference type="Proteomes" id="UP000050525"/>
    </source>
</evidence>
<feature type="chain" id="PRO_5007584759" evidence="6">
    <location>
        <begin position="19"/>
        <end position="151"/>
    </location>
</feature>
<dbReference type="Gene3D" id="2.70.70.10">
    <property type="entry name" value="Glucose Permease (Domain IIA)"/>
    <property type="match status" value="1"/>
</dbReference>
<keyword evidence="2 6" id="KW-0732">Signal</keyword>
<gene>
    <name evidence="7" type="primary">LECT2</name>
    <name evidence="7" type="ORF">Y1Q_0010848</name>
</gene>
<evidence type="ECO:0000256" key="5">
    <source>
        <dbReference type="ARBA" id="ARBA00024361"/>
    </source>
</evidence>
<dbReference type="SMR" id="A0A151M735"/>
<sequence length="151" mass="16503">MHAVTVITFALVIPSAFAGPWANICSTQPANRVRGCDSKGCGGYTNERGSQMHQGVDVICKDGSIVYSPFTGNIDRKVKPYGNRNAIDNGIQLSGSGHCIKMFHIKPFKSRGPIKKGQRLGVMLPMQKVYPGITSHVHIQNCDLTDPTHYF</sequence>
<keyword evidence="8" id="KW-1185">Reference proteome</keyword>
<dbReference type="GO" id="GO:0046872">
    <property type="term" value="F:metal ion binding"/>
    <property type="evidence" value="ECO:0007669"/>
    <property type="project" value="UniProtKB-KW"/>
</dbReference>
<name>A0A151M735_ALLMI</name>
<evidence type="ECO:0000256" key="2">
    <source>
        <dbReference type="ARBA" id="ARBA00022729"/>
    </source>
</evidence>
<feature type="signal peptide" evidence="6">
    <location>
        <begin position="1"/>
        <end position="18"/>
    </location>
</feature>
<dbReference type="KEGG" id="amj:102565240"/>
<organism evidence="7 8">
    <name type="scientific">Alligator mississippiensis</name>
    <name type="common">American alligator</name>
    <dbReference type="NCBI Taxonomy" id="8496"/>
    <lineage>
        <taxon>Eukaryota</taxon>
        <taxon>Metazoa</taxon>
        <taxon>Chordata</taxon>
        <taxon>Craniata</taxon>
        <taxon>Vertebrata</taxon>
        <taxon>Euteleostomi</taxon>
        <taxon>Archelosauria</taxon>
        <taxon>Archosauria</taxon>
        <taxon>Crocodylia</taxon>
        <taxon>Alligatoridae</taxon>
        <taxon>Alligatorinae</taxon>
        <taxon>Alligator</taxon>
    </lineage>
</organism>
<dbReference type="AlphaFoldDB" id="A0A151M735"/>
<dbReference type="STRING" id="8496.A0A151M735"/>
<dbReference type="PANTHER" id="PTHR11329">
    <property type="entry name" value="LEUKOCYTE CELL-DERIVED CHEMOTAXIN 2"/>
    <property type="match status" value="1"/>
</dbReference>
<dbReference type="Proteomes" id="UP000050525">
    <property type="component" value="Unassembled WGS sequence"/>
</dbReference>